<dbReference type="RefSeq" id="WP_062539743.1">
    <property type="nucleotide sequence ID" value="NZ_BBUN01000138.1"/>
</dbReference>
<dbReference type="EMBL" id="LQOM01000016">
    <property type="protein sequence ID" value="ORV18069.1"/>
    <property type="molecule type" value="Genomic_DNA"/>
</dbReference>
<dbReference type="GO" id="GO:0006355">
    <property type="term" value="P:regulation of DNA-templated transcription"/>
    <property type="evidence" value="ECO:0007669"/>
    <property type="project" value="InterPro"/>
</dbReference>
<dbReference type="Proteomes" id="UP000193907">
    <property type="component" value="Unassembled WGS sequence"/>
</dbReference>
<evidence type="ECO:0000313" key="1">
    <source>
        <dbReference type="EMBL" id="ORV18069.1"/>
    </source>
</evidence>
<sequence length="84" mass="9453">MRTTVTLDDDTVALVHRLMKERGVSFKKALNDAIREGAKRRVKPPAFKTRTADLGVPAVNLDRALQVAAELEDEELIRRQRRGA</sequence>
<proteinExistence type="predicted"/>
<evidence type="ECO:0000313" key="3">
    <source>
        <dbReference type="Proteomes" id="UP000193907"/>
    </source>
</evidence>
<dbReference type="STRING" id="28045.AWB95_04455"/>
<evidence type="ECO:0000313" key="4">
    <source>
        <dbReference type="Proteomes" id="UP000230971"/>
    </source>
</evidence>
<accession>A0A1X1RUF8</accession>
<dbReference type="EMBL" id="PDKV01000002">
    <property type="protein sequence ID" value="PIB80476.1"/>
    <property type="molecule type" value="Genomic_DNA"/>
</dbReference>
<dbReference type="Proteomes" id="UP000230971">
    <property type="component" value="Unassembled WGS sequence"/>
</dbReference>
<organism evidence="1 3">
    <name type="scientific">Mycobacterium celatum</name>
    <dbReference type="NCBI Taxonomy" id="28045"/>
    <lineage>
        <taxon>Bacteria</taxon>
        <taxon>Bacillati</taxon>
        <taxon>Actinomycetota</taxon>
        <taxon>Actinomycetes</taxon>
        <taxon>Mycobacteriales</taxon>
        <taxon>Mycobacteriaceae</taxon>
        <taxon>Mycobacterium</taxon>
    </lineage>
</organism>
<evidence type="ECO:0000313" key="2">
    <source>
        <dbReference type="EMBL" id="PIB80476.1"/>
    </source>
</evidence>
<comment type="caution">
    <text evidence="1">The sequence shown here is derived from an EMBL/GenBank/DDBJ whole genome shotgun (WGS) entry which is preliminary data.</text>
</comment>
<dbReference type="OrthoDB" id="3579062at2"/>
<protein>
    <submittedName>
        <fullName evidence="1">Antitoxin</fullName>
    </submittedName>
    <submittedName>
        <fullName evidence="2">Ribbon-helix-helix protein, CopG family</fullName>
    </submittedName>
</protein>
<dbReference type="AlphaFoldDB" id="A0A1X1RUF8"/>
<reference evidence="1 3" key="1">
    <citation type="submission" date="2016-01" db="EMBL/GenBank/DDBJ databases">
        <title>The new phylogeny of the genus Mycobacterium.</title>
        <authorList>
            <person name="Tarcisio F."/>
            <person name="Conor M."/>
            <person name="Antonella G."/>
            <person name="Elisabetta G."/>
            <person name="Giulia F.S."/>
            <person name="Sara T."/>
            <person name="Anna F."/>
            <person name="Clotilde B."/>
            <person name="Roberto B."/>
            <person name="Veronica D.S."/>
            <person name="Fabio R."/>
            <person name="Monica P."/>
            <person name="Olivier J."/>
            <person name="Enrico T."/>
            <person name="Nicola S."/>
        </authorList>
    </citation>
    <scope>NUCLEOTIDE SEQUENCE [LARGE SCALE GENOMIC DNA]</scope>
    <source>
        <strain evidence="1 3">DSM 44243</strain>
    </source>
</reference>
<reference evidence="2 4" key="2">
    <citation type="journal article" date="2017" name="Infect. Genet. Evol.">
        <title>The new phylogeny of the genus Mycobacterium: The old and the news.</title>
        <authorList>
            <person name="Tortoli E."/>
            <person name="Fedrizzi T."/>
            <person name="Meehan C.J."/>
            <person name="Trovato A."/>
            <person name="Grottola A."/>
            <person name="Giacobazzi E."/>
            <person name="Serpini G.F."/>
            <person name="Tagliazucchi S."/>
            <person name="Fabio A."/>
            <person name="Bettua C."/>
            <person name="Bertorelli R."/>
            <person name="Frascaro F."/>
            <person name="De Sanctis V."/>
            <person name="Pecorari M."/>
            <person name="Jousson O."/>
            <person name="Segata N."/>
            <person name="Cirillo D.M."/>
        </authorList>
    </citation>
    <scope>NUCLEOTIDE SEQUENCE [LARGE SCALE GENOMIC DNA]</scope>
    <source>
        <strain evidence="2 4">NCTC 12882</strain>
    </source>
</reference>
<keyword evidence="3" id="KW-1185">Reference proteome</keyword>
<gene>
    <name evidence="1" type="ORF">AWB95_04455</name>
    <name evidence="2" type="ORF">CQY23_02700</name>
</gene>
<name>A0A1X1RUF8_MYCCE</name>